<dbReference type="EMBL" id="CP051142">
    <property type="protein sequence ID" value="QIX01308.1"/>
    <property type="molecule type" value="Genomic_DNA"/>
</dbReference>
<evidence type="ECO:0000256" key="6">
    <source>
        <dbReference type="ARBA" id="ARBA00023242"/>
    </source>
</evidence>
<dbReference type="GO" id="GO:0000974">
    <property type="term" value="C:Prp19 complex"/>
    <property type="evidence" value="ECO:0007669"/>
    <property type="project" value="TreeGrafter"/>
</dbReference>
<reference evidence="8 9" key="1">
    <citation type="journal article" date="2016" name="Sci. Rep.">
        <title>Peltaster fructicola genome reveals evolution from an invasive phytopathogen to an ectophytic parasite.</title>
        <authorList>
            <person name="Xu C."/>
            <person name="Chen H."/>
            <person name="Gleason M.L."/>
            <person name="Xu J.R."/>
            <person name="Liu H."/>
            <person name="Zhang R."/>
            <person name="Sun G."/>
        </authorList>
    </citation>
    <scope>NUCLEOTIDE SEQUENCE [LARGE SCALE GENOMIC DNA]</scope>
    <source>
        <strain evidence="8 9">LNHT1506</strain>
    </source>
</reference>
<protein>
    <recommendedName>
        <fullName evidence="10">Pre-mRNA-splicing factor SPF27</fullName>
    </recommendedName>
</protein>
<dbReference type="GO" id="GO:0071011">
    <property type="term" value="C:precatalytic spliceosome"/>
    <property type="evidence" value="ECO:0007669"/>
    <property type="project" value="TreeGrafter"/>
</dbReference>
<dbReference type="GO" id="GO:0006397">
    <property type="term" value="P:mRNA processing"/>
    <property type="evidence" value="ECO:0007669"/>
    <property type="project" value="UniProtKB-KW"/>
</dbReference>
<evidence type="ECO:0000256" key="5">
    <source>
        <dbReference type="ARBA" id="ARBA00023187"/>
    </source>
</evidence>
<keyword evidence="9" id="KW-1185">Reference proteome</keyword>
<evidence type="ECO:0000256" key="4">
    <source>
        <dbReference type="ARBA" id="ARBA00022728"/>
    </source>
</evidence>
<feature type="coiled-coil region" evidence="7">
    <location>
        <begin position="130"/>
        <end position="164"/>
    </location>
</feature>
<dbReference type="PANTHER" id="PTHR13296:SF0">
    <property type="entry name" value="PRE-MRNA-SPLICING FACTOR SPF27"/>
    <property type="match status" value="1"/>
</dbReference>
<dbReference type="InterPro" id="IPR008409">
    <property type="entry name" value="SPF27"/>
</dbReference>
<accession>A0A6H0Y385</accession>
<keyword evidence="3" id="KW-0507">mRNA processing</keyword>
<dbReference type="Proteomes" id="UP000503462">
    <property type="component" value="Chromosome 4"/>
</dbReference>
<evidence type="ECO:0000256" key="1">
    <source>
        <dbReference type="ARBA" id="ARBA00004123"/>
    </source>
</evidence>
<keyword evidence="5" id="KW-0508">mRNA splicing</keyword>
<comment type="similarity">
    <text evidence="2">Belongs to the SPF27 family.</text>
</comment>
<keyword evidence="6" id="KW-0539">Nucleus</keyword>
<evidence type="ECO:0008006" key="10">
    <source>
        <dbReference type="Google" id="ProtNLM"/>
    </source>
</evidence>
<dbReference type="GO" id="GO:0008380">
    <property type="term" value="P:RNA splicing"/>
    <property type="evidence" value="ECO:0007669"/>
    <property type="project" value="UniProtKB-KW"/>
</dbReference>
<keyword evidence="4" id="KW-0747">Spliceosome</keyword>
<sequence length="206" mass="22923">MPLILETPDALPYIDAAPSEGAIAAANSLVEDELRAQPVTELHHSISATREPTFSAAVEQEFARIKSGSSQQSGIDLARYDVLDAPSKGHLEGWRETLQKAYTSSEYLRGREINLALLETYGRNAWLIGNSQLEDLLRDLERDVDAAKTELEAVEEERRVAQGNAAGEMQSLNDTWRQGIGRMLETQAACERLRMDILERRRQGAT</sequence>
<evidence type="ECO:0000256" key="7">
    <source>
        <dbReference type="SAM" id="Coils"/>
    </source>
</evidence>
<gene>
    <name evidence="8" type="ORF">AMS68_006825</name>
</gene>
<evidence type="ECO:0000256" key="2">
    <source>
        <dbReference type="ARBA" id="ARBA00010788"/>
    </source>
</evidence>
<organism evidence="8 9">
    <name type="scientific">Peltaster fructicola</name>
    <dbReference type="NCBI Taxonomy" id="286661"/>
    <lineage>
        <taxon>Eukaryota</taxon>
        <taxon>Fungi</taxon>
        <taxon>Dikarya</taxon>
        <taxon>Ascomycota</taxon>
        <taxon>Pezizomycotina</taxon>
        <taxon>Dothideomycetes</taxon>
        <taxon>Dothideomycetes incertae sedis</taxon>
        <taxon>Peltaster</taxon>
    </lineage>
</organism>
<dbReference type="GO" id="GO:0071013">
    <property type="term" value="C:catalytic step 2 spliceosome"/>
    <property type="evidence" value="ECO:0007669"/>
    <property type="project" value="TreeGrafter"/>
</dbReference>
<dbReference type="OrthoDB" id="205794at2759"/>
<evidence type="ECO:0000313" key="9">
    <source>
        <dbReference type="Proteomes" id="UP000503462"/>
    </source>
</evidence>
<dbReference type="PANTHER" id="PTHR13296">
    <property type="entry name" value="BCAS2 PROTEIN"/>
    <property type="match status" value="1"/>
</dbReference>
<comment type="subcellular location">
    <subcellularLocation>
        <location evidence="1">Nucleus</location>
    </subcellularLocation>
</comment>
<proteinExistence type="inferred from homology"/>
<keyword evidence="7" id="KW-0175">Coiled coil</keyword>
<dbReference type="Pfam" id="PF05700">
    <property type="entry name" value="BCAS2"/>
    <property type="match status" value="1"/>
</dbReference>
<evidence type="ECO:0000256" key="3">
    <source>
        <dbReference type="ARBA" id="ARBA00022664"/>
    </source>
</evidence>
<dbReference type="AlphaFoldDB" id="A0A6H0Y385"/>
<evidence type="ECO:0000313" key="8">
    <source>
        <dbReference type="EMBL" id="QIX01308.1"/>
    </source>
</evidence>
<name>A0A6H0Y385_9PEZI</name>